<keyword evidence="4 8" id="KW-0645">Protease</keyword>
<dbReference type="Gene3D" id="2.40.10.10">
    <property type="entry name" value="Trypsin-like serine proteases"/>
    <property type="match status" value="2"/>
</dbReference>
<keyword evidence="3" id="KW-0964">Secreted</keyword>
<dbReference type="GO" id="GO:0005576">
    <property type="term" value="C:extracellular region"/>
    <property type="evidence" value="ECO:0007669"/>
    <property type="project" value="UniProtKB-SubCell"/>
</dbReference>
<dbReference type="InterPro" id="IPR033116">
    <property type="entry name" value="TRYPSIN_SER"/>
</dbReference>
<feature type="signal peptide" evidence="9">
    <location>
        <begin position="1"/>
        <end position="19"/>
    </location>
</feature>
<evidence type="ECO:0000256" key="2">
    <source>
        <dbReference type="ARBA" id="ARBA00007664"/>
    </source>
</evidence>
<keyword evidence="9" id="KW-0732">Signal</keyword>
<gene>
    <name evidence="11" type="ORF">RN001_015189</name>
</gene>
<comment type="similarity">
    <text evidence="2">Belongs to the peptidase S1 family.</text>
</comment>
<evidence type="ECO:0000256" key="5">
    <source>
        <dbReference type="ARBA" id="ARBA00022801"/>
    </source>
</evidence>
<dbReference type="EMBL" id="JARPUR010000007">
    <property type="protein sequence ID" value="KAK4873160.1"/>
    <property type="molecule type" value="Genomic_DNA"/>
</dbReference>
<dbReference type="PRINTS" id="PR00722">
    <property type="entry name" value="CHYMOTRYPSIN"/>
</dbReference>
<dbReference type="AlphaFoldDB" id="A0AAN7NVC5"/>
<comment type="subcellular location">
    <subcellularLocation>
        <location evidence="1">Secreted</location>
    </subcellularLocation>
</comment>
<dbReference type="GO" id="GO:0016485">
    <property type="term" value="P:protein processing"/>
    <property type="evidence" value="ECO:0007669"/>
    <property type="project" value="UniProtKB-ARBA"/>
</dbReference>
<keyword evidence="5 8" id="KW-0378">Hydrolase</keyword>
<organism evidence="11 12">
    <name type="scientific">Aquatica leii</name>
    <dbReference type="NCBI Taxonomy" id="1421715"/>
    <lineage>
        <taxon>Eukaryota</taxon>
        <taxon>Metazoa</taxon>
        <taxon>Ecdysozoa</taxon>
        <taxon>Arthropoda</taxon>
        <taxon>Hexapoda</taxon>
        <taxon>Insecta</taxon>
        <taxon>Pterygota</taxon>
        <taxon>Neoptera</taxon>
        <taxon>Endopterygota</taxon>
        <taxon>Coleoptera</taxon>
        <taxon>Polyphaga</taxon>
        <taxon>Elateriformia</taxon>
        <taxon>Elateroidea</taxon>
        <taxon>Lampyridae</taxon>
        <taxon>Luciolinae</taxon>
        <taxon>Aquatica</taxon>
    </lineage>
</organism>
<accession>A0AAN7NVC5</accession>
<evidence type="ECO:0000256" key="9">
    <source>
        <dbReference type="SAM" id="SignalP"/>
    </source>
</evidence>
<evidence type="ECO:0000256" key="7">
    <source>
        <dbReference type="ARBA" id="ARBA00023157"/>
    </source>
</evidence>
<dbReference type="SUPFAM" id="SSF50494">
    <property type="entry name" value="Trypsin-like serine proteases"/>
    <property type="match status" value="1"/>
</dbReference>
<dbReference type="PROSITE" id="PS00134">
    <property type="entry name" value="TRYPSIN_HIS"/>
    <property type="match status" value="1"/>
</dbReference>
<evidence type="ECO:0000259" key="10">
    <source>
        <dbReference type="PROSITE" id="PS50240"/>
    </source>
</evidence>
<dbReference type="InterPro" id="IPR009003">
    <property type="entry name" value="Peptidase_S1_PA"/>
</dbReference>
<evidence type="ECO:0000313" key="11">
    <source>
        <dbReference type="EMBL" id="KAK4873160.1"/>
    </source>
</evidence>
<dbReference type="Pfam" id="PF00089">
    <property type="entry name" value="Trypsin"/>
    <property type="match status" value="1"/>
</dbReference>
<name>A0AAN7NVC5_9COLE</name>
<protein>
    <recommendedName>
        <fullName evidence="10">Peptidase S1 domain-containing protein</fullName>
    </recommendedName>
</protein>
<dbReference type="PANTHER" id="PTHR24276:SF96">
    <property type="entry name" value="PEPTIDASE S1 DOMAIN-CONTAINING PROTEIN"/>
    <property type="match status" value="1"/>
</dbReference>
<sequence length="251" mass="27439">MRLFLVFGLVICVFEHTTARSLFDDKIVGGMTASEGQFPYQVSLRYQGDHNCGGSILDPNTVLTAAHCVDVVPVEYSTIVVGSNKLSEGGVWYGISHFIIHQKWNPARATDDIALLKMTEPIEFTTHVQPISIDDTFTPSGVECVLSGWGWTNFPALAPNDLQYFKGNVVDLDLCKQVFSQMNYPVLDSNICTFARLGIGACKGDSGGPLASNNKQIGITSWVAVCAIGAPDVFTRVSYYSEWIKTEGQIN</sequence>
<dbReference type="PANTHER" id="PTHR24276">
    <property type="entry name" value="POLYSERASE-RELATED"/>
    <property type="match status" value="1"/>
</dbReference>
<feature type="chain" id="PRO_5042920949" description="Peptidase S1 domain-containing protein" evidence="9">
    <location>
        <begin position="20"/>
        <end position="251"/>
    </location>
</feature>
<dbReference type="InterPro" id="IPR018114">
    <property type="entry name" value="TRYPSIN_HIS"/>
</dbReference>
<evidence type="ECO:0000256" key="1">
    <source>
        <dbReference type="ARBA" id="ARBA00004613"/>
    </source>
</evidence>
<keyword evidence="6 8" id="KW-0720">Serine protease</keyword>
<dbReference type="InterPro" id="IPR043504">
    <property type="entry name" value="Peptidase_S1_PA_chymotrypsin"/>
</dbReference>
<evidence type="ECO:0000313" key="12">
    <source>
        <dbReference type="Proteomes" id="UP001353858"/>
    </source>
</evidence>
<dbReference type="CDD" id="cd00190">
    <property type="entry name" value="Tryp_SPc"/>
    <property type="match status" value="1"/>
</dbReference>
<evidence type="ECO:0000256" key="8">
    <source>
        <dbReference type="RuleBase" id="RU363034"/>
    </source>
</evidence>
<proteinExistence type="inferred from homology"/>
<dbReference type="GO" id="GO:0004252">
    <property type="term" value="F:serine-type endopeptidase activity"/>
    <property type="evidence" value="ECO:0007669"/>
    <property type="project" value="InterPro"/>
</dbReference>
<evidence type="ECO:0000256" key="3">
    <source>
        <dbReference type="ARBA" id="ARBA00022525"/>
    </source>
</evidence>
<feature type="domain" description="Peptidase S1" evidence="10">
    <location>
        <begin position="27"/>
        <end position="249"/>
    </location>
</feature>
<dbReference type="InterPro" id="IPR001314">
    <property type="entry name" value="Peptidase_S1A"/>
</dbReference>
<reference evidence="12" key="1">
    <citation type="submission" date="2023-01" db="EMBL/GenBank/DDBJ databases">
        <title>Key to firefly adult light organ development and bioluminescence: homeobox transcription factors regulate luciferase expression and transportation to peroxisome.</title>
        <authorList>
            <person name="Fu X."/>
        </authorList>
    </citation>
    <scope>NUCLEOTIDE SEQUENCE [LARGE SCALE GENOMIC DNA]</scope>
</reference>
<dbReference type="FunFam" id="2.40.10.10:FF:000047">
    <property type="entry name" value="Trypsin eta"/>
    <property type="match status" value="1"/>
</dbReference>
<keyword evidence="12" id="KW-1185">Reference proteome</keyword>
<dbReference type="PROSITE" id="PS00135">
    <property type="entry name" value="TRYPSIN_SER"/>
    <property type="match status" value="1"/>
</dbReference>
<dbReference type="SMART" id="SM00020">
    <property type="entry name" value="Tryp_SPc"/>
    <property type="match status" value="1"/>
</dbReference>
<dbReference type="PROSITE" id="PS50240">
    <property type="entry name" value="TRYPSIN_DOM"/>
    <property type="match status" value="1"/>
</dbReference>
<dbReference type="Proteomes" id="UP001353858">
    <property type="component" value="Unassembled WGS sequence"/>
</dbReference>
<keyword evidence="7" id="KW-1015">Disulfide bond</keyword>
<comment type="caution">
    <text evidence="11">The sequence shown here is derived from an EMBL/GenBank/DDBJ whole genome shotgun (WGS) entry which is preliminary data.</text>
</comment>
<dbReference type="InterPro" id="IPR050430">
    <property type="entry name" value="Peptidase_S1"/>
</dbReference>
<evidence type="ECO:0000256" key="4">
    <source>
        <dbReference type="ARBA" id="ARBA00022670"/>
    </source>
</evidence>
<dbReference type="InterPro" id="IPR001254">
    <property type="entry name" value="Trypsin_dom"/>
</dbReference>
<evidence type="ECO:0000256" key="6">
    <source>
        <dbReference type="ARBA" id="ARBA00022825"/>
    </source>
</evidence>